<keyword evidence="1" id="KW-1133">Transmembrane helix</keyword>
<proteinExistence type="predicted"/>
<reference evidence="2 3" key="1">
    <citation type="submission" date="2016-10" db="EMBL/GenBank/DDBJ databases">
        <title>Rhodobacter sp. LPB0142, isolated from sea water.</title>
        <authorList>
            <person name="Kim E."/>
            <person name="Yi H."/>
        </authorList>
    </citation>
    <scope>NUCLEOTIDE SEQUENCE [LARGE SCALE GENOMIC DNA]</scope>
    <source>
        <strain evidence="2 3">LPB0142</strain>
    </source>
</reference>
<protein>
    <submittedName>
        <fullName evidence="2">Uncharacterized protein</fullName>
    </submittedName>
</protein>
<organism evidence="2 3">
    <name type="scientific">Rhodobacter xanthinilyticus</name>
    <dbReference type="NCBI Taxonomy" id="1850250"/>
    <lineage>
        <taxon>Bacteria</taxon>
        <taxon>Pseudomonadati</taxon>
        <taxon>Pseudomonadota</taxon>
        <taxon>Alphaproteobacteria</taxon>
        <taxon>Rhodobacterales</taxon>
        <taxon>Rhodobacter group</taxon>
        <taxon>Rhodobacter</taxon>
    </lineage>
</organism>
<dbReference type="EMBL" id="CP017781">
    <property type="protein sequence ID" value="AOZ69868.1"/>
    <property type="molecule type" value="Genomic_DNA"/>
</dbReference>
<dbReference type="AlphaFoldDB" id="A0A1D9MDL2"/>
<keyword evidence="1" id="KW-0812">Transmembrane</keyword>
<evidence type="ECO:0000313" key="2">
    <source>
        <dbReference type="EMBL" id="AOZ69868.1"/>
    </source>
</evidence>
<dbReference type="STRING" id="1850250.LPB142_11500"/>
<dbReference type="RefSeq" id="WP_071166456.1">
    <property type="nucleotide sequence ID" value="NZ_CP017781.1"/>
</dbReference>
<evidence type="ECO:0000256" key="1">
    <source>
        <dbReference type="SAM" id="Phobius"/>
    </source>
</evidence>
<keyword evidence="3" id="KW-1185">Reference proteome</keyword>
<sequence>MQETGQYSEDRLSGWVIWLGGFALCVGIAGAFWFVWKSQFAAPSGFLFGSPTREIEAGYCLGVAQQVVPGGSPTGGFVSETTDFWIKRLRSYTRDMGPPIAAAQARIARDLQVSLGGEREWLEEAMITCTKRAQTYGAKFQTLK</sequence>
<accession>A0A1D9MDL2</accession>
<evidence type="ECO:0000313" key="3">
    <source>
        <dbReference type="Proteomes" id="UP000176562"/>
    </source>
</evidence>
<feature type="transmembrane region" description="Helical" evidence="1">
    <location>
        <begin position="15"/>
        <end position="36"/>
    </location>
</feature>
<dbReference type="Proteomes" id="UP000176562">
    <property type="component" value="Chromosome"/>
</dbReference>
<gene>
    <name evidence="2" type="ORF">LPB142_11500</name>
</gene>
<keyword evidence="1" id="KW-0472">Membrane</keyword>
<dbReference type="KEGG" id="rhp:LPB142_11500"/>
<name>A0A1D9MDL2_9RHOB</name>